<gene>
    <name evidence="3" type="primary">ZFC3H1</name>
    <name evidence="3" type="ORF">OS493_017703</name>
</gene>
<dbReference type="Proteomes" id="UP001163046">
    <property type="component" value="Unassembled WGS sequence"/>
</dbReference>
<evidence type="ECO:0000256" key="2">
    <source>
        <dbReference type="SAM" id="MobiDB-lite"/>
    </source>
</evidence>
<name>A0A9X0CZH9_9CNID</name>
<dbReference type="EMBL" id="MU826359">
    <property type="protein sequence ID" value="KAJ7379199.1"/>
    <property type="molecule type" value="Genomic_DNA"/>
</dbReference>
<keyword evidence="1" id="KW-0175">Coiled coil</keyword>
<feature type="compositionally biased region" description="Basic residues" evidence="2">
    <location>
        <begin position="414"/>
        <end position="432"/>
    </location>
</feature>
<feature type="compositionally biased region" description="Basic and acidic residues" evidence="2">
    <location>
        <begin position="141"/>
        <end position="164"/>
    </location>
</feature>
<evidence type="ECO:0000256" key="1">
    <source>
        <dbReference type="SAM" id="Coils"/>
    </source>
</evidence>
<organism evidence="3 4">
    <name type="scientific">Desmophyllum pertusum</name>
    <dbReference type="NCBI Taxonomy" id="174260"/>
    <lineage>
        <taxon>Eukaryota</taxon>
        <taxon>Metazoa</taxon>
        <taxon>Cnidaria</taxon>
        <taxon>Anthozoa</taxon>
        <taxon>Hexacorallia</taxon>
        <taxon>Scleractinia</taxon>
        <taxon>Caryophylliina</taxon>
        <taxon>Caryophylliidae</taxon>
        <taxon>Desmophyllum</taxon>
    </lineage>
</organism>
<feature type="region of interest" description="Disordered" evidence="2">
    <location>
        <begin position="661"/>
        <end position="691"/>
    </location>
</feature>
<sequence>MASEDGEIELEDGEINDLEDGEIDEDILPPESNNNVLSRLEPRQHESLRDEYLNDNLHGAKNRDFGFQKSSLPSDRWDTRGSFRGRFPRGRASQMVRGKSRGKAFRENGRGMMGRGKTFLAKRGSPRRPLLQRPNLPHPPSGERARSPYLDKRVPIYPENERPRLPYSSPENRSRPPHLEERRQGYSDTDRPRLPHPSPFERQRLPLMELDKKVRPSHNEKTDSAPVVPDEQPRRITSPTVDEEVDDYRILLQRHRLIQQQLAALENQENSTLGDNSIIDDTFIDIPVEDAQPDFLHGCERSLEHFSDSLEQTYQLEERRQDGLHVYPHVDTTYIETSNEIYDLDKRKEMLDNGETETPKSFLPFKIKPRYSNVPSIKELSQKDLEERNTNQPSANVAGGDGSENTQTLSQNNKRGRLSKPRRNRGRRRKRKVSQDASQSNIVFNSRPAAAVGSNQGSHVDPHNELEARLLSLSASSVSVEPIREDIDKKRERREKLRQWQEQMNRDKFPDQRNQQGNKGRDKKKLSKLTKGDKRRSSLQSLKSPDDIQREGDRDPHRKTFERDDYFEIPMDVESDSTDGPALPLIDEPAEDFRPPPPPLPSGDFAATSIYMDQHSQLMYSSGYFHMEQNFGDWLVGSVPVMSASPDDQQFRYGEFASHESYQADVERNDEQRQVESKDVSSQDNSDEDDEAALREQLLKSLAVKRKAKLNVGKDAKSSKSESGPGRQSAQSTNTASNRAQQAKQQQNSRQVSFAAPPKHDPVVIKLGEDSDTDESDASDTEAAKKPASKSQGSAGAGLFGGLEMMIKEARKSAEASKVKVTVPLQAADAGQQQASKVKVTVPLQAADAGQQQASKLKVSVPLQAADAGQQDKADIPPEPTTPDAMAHMPEPMKTEYKRLKEQLALRESKTRQPLTTVNLDKEDSSTLVTSEEQTENVTKEDNSHLKDLYSYVTGCEENLSRHKKVIQKEKVILNKLLSELIDKRRSFEAQEENVRKLQQELEAAQKVTLTNRMLVSRLRTKTKLVKDRLGERQLATSNFEEEVLRAKSIISAVKRKMPIAGDTGSGRNSPQVESPGSTVSNENQKFTITSTGSSRN</sequence>
<feature type="region of interest" description="Disordered" evidence="2">
    <location>
        <begin position="1"/>
        <end position="36"/>
    </location>
</feature>
<comment type="caution">
    <text evidence="3">The sequence shown here is derived from an EMBL/GenBank/DDBJ whole genome shotgun (WGS) entry which is preliminary data.</text>
</comment>
<proteinExistence type="predicted"/>
<feature type="region of interest" description="Disordered" evidence="2">
    <location>
        <begin position="385"/>
        <end position="461"/>
    </location>
</feature>
<feature type="compositionally biased region" description="Polar residues" evidence="2">
    <location>
        <begin position="1066"/>
        <end position="1097"/>
    </location>
</feature>
<feature type="region of interest" description="Disordered" evidence="2">
    <location>
        <begin position="923"/>
        <end position="942"/>
    </location>
</feature>
<feature type="compositionally biased region" description="Polar residues" evidence="2">
    <location>
        <begin position="726"/>
        <end position="736"/>
    </location>
</feature>
<feature type="coiled-coil region" evidence="1">
    <location>
        <begin position="974"/>
        <end position="1008"/>
    </location>
</feature>
<feature type="compositionally biased region" description="Acidic residues" evidence="2">
    <location>
        <begin position="770"/>
        <end position="780"/>
    </location>
</feature>
<feature type="compositionally biased region" description="Basic and acidic residues" evidence="2">
    <location>
        <begin position="172"/>
        <end position="223"/>
    </location>
</feature>
<feature type="region of interest" description="Disordered" evidence="2">
    <location>
        <begin position="710"/>
        <end position="798"/>
    </location>
</feature>
<keyword evidence="4" id="KW-1185">Reference proteome</keyword>
<protein>
    <submittedName>
        <fullName evidence="3">Zinc finger C3H1 domain-containing protein</fullName>
    </submittedName>
</protein>
<feature type="region of interest" description="Disordered" evidence="2">
    <location>
        <begin position="497"/>
        <end position="598"/>
    </location>
</feature>
<feature type="compositionally biased region" description="Acidic residues" evidence="2">
    <location>
        <begin position="567"/>
        <end position="577"/>
    </location>
</feature>
<feature type="compositionally biased region" description="Low complexity" evidence="2">
    <location>
        <begin position="737"/>
        <end position="751"/>
    </location>
</feature>
<feature type="compositionally biased region" description="Basic and acidic residues" evidence="2">
    <location>
        <begin position="544"/>
        <end position="566"/>
    </location>
</feature>
<accession>A0A9X0CZH9</accession>
<feature type="compositionally biased region" description="Basic and acidic residues" evidence="2">
    <location>
        <begin position="665"/>
        <end position="681"/>
    </location>
</feature>
<reference evidence="3" key="1">
    <citation type="submission" date="2023-01" db="EMBL/GenBank/DDBJ databases">
        <title>Genome assembly of the deep-sea coral Lophelia pertusa.</title>
        <authorList>
            <person name="Herrera S."/>
            <person name="Cordes E."/>
        </authorList>
    </citation>
    <scope>NUCLEOTIDE SEQUENCE</scope>
    <source>
        <strain evidence="3">USNM1676648</strain>
        <tissue evidence="3">Polyp</tissue>
    </source>
</reference>
<feature type="region of interest" description="Disordered" evidence="2">
    <location>
        <begin position="59"/>
        <end position="234"/>
    </location>
</feature>
<feature type="compositionally biased region" description="Basic and acidic residues" evidence="2">
    <location>
        <begin position="497"/>
        <end position="511"/>
    </location>
</feature>
<feature type="region of interest" description="Disordered" evidence="2">
    <location>
        <begin position="1060"/>
        <end position="1097"/>
    </location>
</feature>
<evidence type="ECO:0000313" key="4">
    <source>
        <dbReference type="Proteomes" id="UP001163046"/>
    </source>
</evidence>
<dbReference type="OrthoDB" id="1922977at2759"/>
<feature type="compositionally biased region" description="Basic and acidic residues" evidence="2">
    <location>
        <begin position="758"/>
        <end position="769"/>
    </location>
</feature>
<feature type="compositionally biased region" description="Polar residues" evidence="2">
    <location>
        <begin position="435"/>
        <end position="444"/>
    </location>
</feature>
<feature type="compositionally biased region" description="Acidic residues" evidence="2">
    <location>
        <begin position="1"/>
        <end position="28"/>
    </location>
</feature>
<feature type="compositionally biased region" description="Polar residues" evidence="2">
    <location>
        <begin position="403"/>
        <end position="413"/>
    </location>
</feature>
<feature type="region of interest" description="Disordered" evidence="2">
    <location>
        <begin position="865"/>
        <end position="889"/>
    </location>
</feature>
<evidence type="ECO:0000313" key="3">
    <source>
        <dbReference type="EMBL" id="KAJ7379199.1"/>
    </source>
</evidence>
<dbReference type="AlphaFoldDB" id="A0A9X0CZH9"/>